<name>A0ABN0KCE4_ACICA</name>
<dbReference type="EMBL" id="APQI01000001">
    <property type="protein sequence ID" value="ENW01893.1"/>
    <property type="molecule type" value="Genomic_DNA"/>
</dbReference>
<evidence type="ECO:0000313" key="2">
    <source>
        <dbReference type="EMBL" id="ENW01893.1"/>
    </source>
</evidence>
<feature type="domain" description="DUF1828" evidence="1">
    <location>
        <begin position="33"/>
        <end position="119"/>
    </location>
</feature>
<gene>
    <name evidence="2" type="ORF">F936_00252</name>
</gene>
<comment type="caution">
    <text evidence="2">The sequence shown here is derived from an EMBL/GenBank/DDBJ whole genome shotgun (WGS) entry which is preliminary data.</text>
</comment>
<dbReference type="Proteomes" id="UP000013024">
    <property type="component" value="Unassembled WGS sequence"/>
</dbReference>
<dbReference type="RefSeq" id="WP_005044147.1">
    <property type="nucleotide sequence ID" value="NZ_KB849778.1"/>
</dbReference>
<organism evidence="2 3">
    <name type="scientific">Acinetobacter calcoaceticus DSM 30006 = CIP 81.8</name>
    <dbReference type="NCBI Taxonomy" id="981331"/>
    <lineage>
        <taxon>Bacteria</taxon>
        <taxon>Pseudomonadati</taxon>
        <taxon>Pseudomonadota</taxon>
        <taxon>Gammaproteobacteria</taxon>
        <taxon>Moraxellales</taxon>
        <taxon>Moraxellaceae</taxon>
        <taxon>Acinetobacter</taxon>
        <taxon>Acinetobacter calcoaceticus/baumannii complex</taxon>
    </lineage>
</organism>
<proteinExistence type="predicted"/>
<dbReference type="Pfam" id="PF08861">
    <property type="entry name" value="DUF1828"/>
    <property type="match status" value="1"/>
</dbReference>
<accession>A0ABN0KCE4</accession>
<evidence type="ECO:0000313" key="3">
    <source>
        <dbReference type="Proteomes" id="UP000013024"/>
    </source>
</evidence>
<evidence type="ECO:0000259" key="1">
    <source>
        <dbReference type="Pfam" id="PF08861"/>
    </source>
</evidence>
<dbReference type="GeneID" id="92921563"/>
<protein>
    <recommendedName>
        <fullName evidence="1">DUF1828 domain-containing protein</fullName>
    </recommendedName>
</protein>
<keyword evidence="3" id="KW-1185">Reference proteome</keyword>
<sequence length="256" mass="28706">MINNEKLKDLLCSSFCHSVRLKETKAGTIVSLPMKDRDGDGFSIYIKDIPAGFRLSDGASTLMRLSYEHDIDSMLKGNRGRLFDLILSEAGLEEDDGELYKEVSADNLVYELFDFTKGLSRLSDLGLWTQHRTASTFYEDLKAAIYSSVPQGISIYEDYVVPNIPQGENYPVDFYIEASKPLYIMGAGNPSQLKLATIVLQHLTIHTDNFDSMVVLSERKGMPEKDIDRLMSAANDIVPSIEDIATIKKKILHRIA</sequence>
<dbReference type="InterPro" id="IPR014960">
    <property type="entry name" value="DUF1828"/>
</dbReference>
<reference evidence="2 3" key="1">
    <citation type="submission" date="2013-02" db="EMBL/GenBank/DDBJ databases">
        <title>The Genome Sequence of Acinetobacter calcoaceticus CIP 81.8.</title>
        <authorList>
            <consortium name="The Broad Institute Genome Sequencing Platform"/>
            <consortium name="The Broad Institute Genome Sequencing Center for Infectious Disease"/>
            <person name="Cerqueira G."/>
            <person name="Feldgarden M."/>
            <person name="Courvalin P."/>
            <person name="Perichon B."/>
            <person name="Grillot-Courvalin C."/>
            <person name="Clermont D."/>
            <person name="Rocha E."/>
            <person name="Yoon E.-J."/>
            <person name="Nemec A."/>
            <person name="Walker B."/>
            <person name="Young S.K."/>
            <person name="Zeng Q."/>
            <person name="Gargeya S."/>
            <person name="Fitzgerald M."/>
            <person name="Haas B."/>
            <person name="Abouelleil A."/>
            <person name="Alvarado L."/>
            <person name="Arachchi H.M."/>
            <person name="Berlin A.M."/>
            <person name="Chapman S.B."/>
            <person name="Dewar J."/>
            <person name="Goldberg J."/>
            <person name="Griggs A."/>
            <person name="Gujja S."/>
            <person name="Hansen M."/>
            <person name="Howarth C."/>
            <person name="Imamovic A."/>
            <person name="Larimer J."/>
            <person name="McCowan C."/>
            <person name="Murphy C."/>
            <person name="Neiman D."/>
            <person name="Pearson M."/>
            <person name="Priest M."/>
            <person name="Roberts A."/>
            <person name="Saif S."/>
            <person name="Shea T."/>
            <person name="Sisk P."/>
            <person name="Sykes S."/>
            <person name="Wortman J."/>
            <person name="Nusbaum C."/>
            <person name="Birren B."/>
        </authorList>
    </citation>
    <scope>NUCLEOTIDE SEQUENCE [LARGE SCALE GENOMIC DNA]</scope>
    <source>
        <strain evidence="2 3">CIP 81.8</strain>
    </source>
</reference>